<name>A0ABR0AWD0_9CRUS</name>
<evidence type="ECO:0000313" key="2">
    <source>
        <dbReference type="EMBL" id="KAK4029237.1"/>
    </source>
</evidence>
<accession>A0ABR0AWD0</accession>
<evidence type="ECO:0000313" key="3">
    <source>
        <dbReference type="Proteomes" id="UP001234178"/>
    </source>
</evidence>
<keyword evidence="1" id="KW-0732">Signal</keyword>
<gene>
    <name evidence="2" type="ORF">OUZ56_022244</name>
</gene>
<reference evidence="2 3" key="1">
    <citation type="journal article" date="2023" name="Nucleic Acids Res.">
        <title>The hologenome of Daphnia magna reveals possible DNA methylation and microbiome-mediated evolution of the host genome.</title>
        <authorList>
            <person name="Chaturvedi A."/>
            <person name="Li X."/>
            <person name="Dhandapani V."/>
            <person name="Marshall H."/>
            <person name="Kissane S."/>
            <person name="Cuenca-Cambronero M."/>
            <person name="Asole G."/>
            <person name="Calvet F."/>
            <person name="Ruiz-Romero M."/>
            <person name="Marangio P."/>
            <person name="Guigo R."/>
            <person name="Rago D."/>
            <person name="Mirbahai L."/>
            <person name="Eastwood N."/>
            <person name="Colbourne J.K."/>
            <person name="Zhou J."/>
            <person name="Mallon E."/>
            <person name="Orsini L."/>
        </authorList>
    </citation>
    <scope>NUCLEOTIDE SEQUENCE [LARGE SCALE GENOMIC DNA]</scope>
    <source>
        <strain evidence="2">LRV0_1</strain>
    </source>
</reference>
<feature type="chain" id="PRO_5045242503" description="GMP synthase" evidence="1">
    <location>
        <begin position="19"/>
        <end position="257"/>
    </location>
</feature>
<proteinExistence type="predicted"/>
<comment type="caution">
    <text evidence="2">The sequence shown here is derived from an EMBL/GenBank/DDBJ whole genome shotgun (WGS) entry which is preliminary data.</text>
</comment>
<sequence length="257" mass="29071">MLRIMLLLWTADLDHVSTVKEIMCLNENGSLRLRHQTSPKNRRSLVRVSSPSEASIEMMFTSSTSLLTCTSLQFPKENYDGLFLSRGYIDPQRLIIILNQKMHRAKRDFKMITVESACGNLEERFLNCISGLPSFLWPRFPLTYDKPVGGHAPTVISSKGCECAVRKGDVGVLKFYDIIGGRRGYPQIRITVNRSRKNLSETFHPLPASLSHAPGNLPGGSNAIEAVSRLVSYLLIQHVLLEDRTHYLQLMQPMLYH</sequence>
<organism evidence="2 3">
    <name type="scientific">Daphnia magna</name>
    <dbReference type="NCBI Taxonomy" id="35525"/>
    <lineage>
        <taxon>Eukaryota</taxon>
        <taxon>Metazoa</taxon>
        <taxon>Ecdysozoa</taxon>
        <taxon>Arthropoda</taxon>
        <taxon>Crustacea</taxon>
        <taxon>Branchiopoda</taxon>
        <taxon>Diplostraca</taxon>
        <taxon>Cladocera</taxon>
        <taxon>Anomopoda</taxon>
        <taxon>Daphniidae</taxon>
        <taxon>Daphnia</taxon>
    </lineage>
</organism>
<keyword evidence="3" id="KW-1185">Reference proteome</keyword>
<feature type="signal peptide" evidence="1">
    <location>
        <begin position="1"/>
        <end position="18"/>
    </location>
</feature>
<evidence type="ECO:0008006" key="4">
    <source>
        <dbReference type="Google" id="ProtNLM"/>
    </source>
</evidence>
<dbReference type="Proteomes" id="UP001234178">
    <property type="component" value="Unassembled WGS sequence"/>
</dbReference>
<dbReference type="EMBL" id="JAOYFB010000039">
    <property type="protein sequence ID" value="KAK4029237.1"/>
    <property type="molecule type" value="Genomic_DNA"/>
</dbReference>
<evidence type="ECO:0000256" key="1">
    <source>
        <dbReference type="SAM" id="SignalP"/>
    </source>
</evidence>
<protein>
    <recommendedName>
        <fullName evidence="4">GMP synthase</fullName>
    </recommendedName>
</protein>